<dbReference type="InterPro" id="IPR036866">
    <property type="entry name" value="RibonucZ/Hydroxyglut_hydro"/>
</dbReference>
<dbReference type="PATRIC" id="fig|931276.5.peg.3476"/>
<organism evidence="1 2">
    <name type="scientific">Clostridium saccharoperbutylacetonicum N1-4(HMT)</name>
    <dbReference type="NCBI Taxonomy" id="931276"/>
    <lineage>
        <taxon>Bacteria</taxon>
        <taxon>Bacillati</taxon>
        <taxon>Bacillota</taxon>
        <taxon>Clostridia</taxon>
        <taxon>Eubacteriales</taxon>
        <taxon>Clostridiaceae</taxon>
        <taxon>Clostridium</taxon>
    </lineage>
</organism>
<name>M1MLV3_9CLOT</name>
<dbReference type="KEGG" id="csr:Cspa_c34520"/>
<sequence length="95" mass="10775">MVSEATRHMPGHISIFIESMKTLISGDLLVSEGGVLRIADEQFVLDKEAEINSLKKIVNLDIGKIDKKDVYISLRKSKSTEQLYRELIKNIKCKL</sequence>
<evidence type="ECO:0000313" key="2">
    <source>
        <dbReference type="Proteomes" id="UP000011728"/>
    </source>
</evidence>
<dbReference type="RefSeq" id="WP_015393531.1">
    <property type="nucleotide sequence ID" value="NC_020291.1"/>
</dbReference>
<gene>
    <name evidence="1" type="ORF">Cspa_c34520</name>
</gene>
<protein>
    <submittedName>
        <fullName evidence="1">Uncharacterized protein</fullName>
    </submittedName>
</protein>
<evidence type="ECO:0000313" key="1">
    <source>
        <dbReference type="EMBL" id="AGF57213.1"/>
    </source>
</evidence>
<dbReference type="Proteomes" id="UP000011728">
    <property type="component" value="Chromosome"/>
</dbReference>
<proteinExistence type="predicted"/>
<accession>M1MLV3</accession>
<dbReference type="Gene3D" id="3.60.15.10">
    <property type="entry name" value="Ribonuclease Z/Hydroxyacylglutathione hydrolase-like"/>
    <property type="match status" value="1"/>
</dbReference>
<dbReference type="eggNOG" id="COG0491">
    <property type="taxonomic scope" value="Bacteria"/>
</dbReference>
<reference evidence="1 2" key="1">
    <citation type="submission" date="2013-02" db="EMBL/GenBank/DDBJ databases">
        <title>Genome sequence of Clostridium saccharoperbutylacetonicum N1-4(HMT).</title>
        <authorList>
            <person name="Poehlein A."/>
            <person name="Daniel R."/>
        </authorList>
    </citation>
    <scope>NUCLEOTIDE SEQUENCE [LARGE SCALE GENOMIC DNA]</scope>
    <source>
        <strain evidence="2">N1-4(HMT)</strain>
    </source>
</reference>
<dbReference type="HOGENOM" id="CLU_2367918_0_0_9"/>
<dbReference type="OrthoDB" id="9802897at2"/>
<dbReference type="STRING" id="36745.CLSAP_32160"/>
<dbReference type="EMBL" id="CP004121">
    <property type="protein sequence ID" value="AGF57213.1"/>
    <property type="molecule type" value="Genomic_DNA"/>
</dbReference>
<keyword evidence="2" id="KW-1185">Reference proteome</keyword>
<dbReference type="SUPFAM" id="SSF56281">
    <property type="entry name" value="Metallo-hydrolase/oxidoreductase"/>
    <property type="match status" value="1"/>
</dbReference>
<dbReference type="AlphaFoldDB" id="M1MLV3"/>